<gene>
    <name evidence="1" type="ORF">SDC9_114358</name>
</gene>
<sequence length="74" mass="8844">MLVNVICQKFRLSISGSTAHTKKRAIYNDISPRFFSEFNHTFRQSTGKPQVIMRMQSYFDIFIQKRIYLPENMH</sequence>
<protein>
    <submittedName>
        <fullName evidence="1">Uncharacterized protein</fullName>
    </submittedName>
</protein>
<dbReference type="AlphaFoldDB" id="A0A645BPX9"/>
<dbReference type="EMBL" id="VSSQ01021690">
    <property type="protein sequence ID" value="MPM67436.1"/>
    <property type="molecule type" value="Genomic_DNA"/>
</dbReference>
<organism evidence="1">
    <name type="scientific">bioreactor metagenome</name>
    <dbReference type="NCBI Taxonomy" id="1076179"/>
    <lineage>
        <taxon>unclassified sequences</taxon>
        <taxon>metagenomes</taxon>
        <taxon>ecological metagenomes</taxon>
    </lineage>
</organism>
<proteinExistence type="predicted"/>
<reference evidence="1" key="1">
    <citation type="submission" date="2019-08" db="EMBL/GenBank/DDBJ databases">
        <authorList>
            <person name="Kucharzyk K."/>
            <person name="Murdoch R.W."/>
            <person name="Higgins S."/>
            <person name="Loffler F."/>
        </authorList>
    </citation>
    <scope>NUCLEOTIDE SEQUENCE</scope>
</reference>
<name>A0A645BPX9_9ZZZZ</name>
<comment type="caution">
    <text evidence="1">The sequence shown here is derived from an EMBL/GenBank/DDBJ whole genome shotgun (WGS) entry which is preliminary data.</text>
</comment>
<accession>A0A645BPX9</accession>
<evidence type="ECO:0000313" key="1">
    <source>
        <dbReference type="EMBL" id="MPM67436.1"/>
    </source>
</evidence>